<feature type="region of interest" description="Disordered" evidence="7">
    <location>
        <begin position="967"/>
        <end position="1372"/>
    </location>
</feature>
<dbReference type="PANTHER" id="PTHR21603">
    <property type="entry name" value="ANTIGEN KI-67-LIKE PROTEIN"/>
    <property type="match status" value="1"/>
</dbReference>
<evidence type="ECO:0000256" key="3">
    <source>
        <dbReference type="ARBA" id="ARBA00022553"/>
    </source>
</evidence>
<dbReference type="InterPro" id="IPR000253">
    <property type="entry name" value="FHA_dom"/>
</dbReference>
<feature type="compositionally biased region" description="Low complexity" evidence="7">
    <location>
        <begin position="406"/>
        <end position="424"/>
    </location>
</feature>
<comment type="subcellular location">
    <subcellularLocation>
        <location evidence="1">Nucleus</location>
    </subcellularLocation>
</comment>
<dbReference type="CDD" id="cd22673">
    <property type="entry name" value="FHA_Ki67"/>
    <property type="match status" value="1"/>
</dbReference>
<dbReference type="Gene3D" id="2.60.200.20">
    <property type="match status" value="1"/>
</dbReference>
<evidence type="ECO:0000313" key="9">
    <source>
        <dbReference type="Ensembl" id="ENSGACP00000030378.1"/>
    </source>
</evidence>
<dbReference type="SMART" id="SM00240">
    <property type="entry name" value="FHA"/>
    <property type="match status" value="1"/>
</dbReference>
<dbReference type="InterPro" id="IPR008984">
    <property type="entry name" value="SMAD_FHA_dom_sf"/>
</dbReference>
<keyword evidence="6" id="KW-0131">Cell cycle</keyword>
<dbReference type="PANTHER" id="PTHR21603:SF17">
    <property type="entry name" value="PROLIFERATION MARKER PROTEIN KI-67"/>
    <property type="match status" value="1"/>
</dbReference>
<feature type="compositionally biased region" description="Low complexity" evidence="7">
    <location>
        <begin position="1016"/>
        <end position="1034"/>
    </location>
</feature>
<reference evidence="9" key="2">
    <citation type="submission" date="2025-08" db="UniProtKB">
        <authorList>
            <consortium name="Ensembl"/>
        </authorList>
    </citation>
    <scope>IDENTIFICATION</scope>
</reference>
<feature type="compositionally biased region" description="Basic and acidic residues" evidence="7">
    <location>
        <begin position="1406"/>
        <end position="1424"/>
    </location>
</feature>
<feature type="compositionally biased region" description="Polar residues" evidence="7">
    <location>
        <begin position="456"/>
        <end position="470"/>
    </location>
</feature>
<dbReference type="Ensembl" id="ENSGACT00000071720.1">
    <property type="protein sequence ID" value="ENSGACP00000030378.1"/>
    <property type="gene ID" value="ENSGACG00000030160.1"/>
</dbReference>
<keyword evidence="4" id="KW-0832">Ubl conjugation</keyword>
<evidence type="ECO:0000256" key="5">
    <source>
        <dbReference type="ARBA" id="ARBA00023242"/>
    </source>
</evidence>
<feature type="compositionally biased region" description="Basic and acidic residues" evidence="7">
    <location>
        <begin position="334"/>
        <end position="343"/>
    </location>
</feature>
<feature type="compositionally biased region" description="Basic and acidic residues" evidence="7">
    <location>
        <begin position="899"/>
        <end position="922"/>
    </location>
</feature>
<keyword evidence="3" id="KW-0597">Phosphoprotein</keyword>
<evidence type="ECO:0000313" key="10">
    <source>
        <dbReference type="Proteomes" id="UP000007635"/>
    </source>
</evidence>
<evidence type="ECO:0000256" key="1">
    <source>
        <dbReference type="ARBA" id="ARBA00004123"/>
    </source>
</evidence>
<protein>
    <recommendedName>
        <fullName evidence="8">FHA domain-containing protein</fullName>
    </recommendedName>
</protein>
<dbReference type="GeneTree" id="ENSGT00940000154352"/>
<feature type="compositionally biased region" description="Basic and acidic residues" evidence="7">
    <location>
        <begin position="738"/>
        <end position="748"/>
    </location>
</feature>
<feature type="domain" description="FHA" evidence="8">
    <location>
        <begin position="26"/>
        <end position="76"/>
    </location>
</feature>
<dbReference type="GO" id="GO:0005634">
    <property type="term" value="C:nucleus"/>
    <property type="evidence" value="ECO:0007669"/>
    <property type="project" value="UniProtKB-SubCell"/>
</dbReference>
<feature type="region of interest" description="Disordered" evidence="7">
    <location>
        <begin position="190"/>
        <end position="505"/>
    </location>
</feature>
<feature type="compositionally biased region" description="Basic and acidic residues" evidence="7">
    <location>
        <begin position="1246"/>
        <end position="1255"/>
    </location>
</feature>
<evidence type="ECO:0000259" key="8">
    <source>
        <dbReference type="PROSITE" id="PS50006"/>
    </source>
</evidence>
<feature type="compositionally biased region" description="Basic and acidic residues" evidence="7">
    <location>
        <begin position="133"/>
        <end position="153"/>
    </location>
</feature>
<feature type="compositionally biased region" description="Polar residues" evidence="7">
    <location>
        <begin position="1073"/>
        <end position="1087"/>
    </location>
</feature>
<organism evidence="9 10">
    <name type="scientific">Gasterosteus aculeatus aculeatus</name>
    <name type="common">three-spined stickleback</name>
    <dbReference type="NCBI Taxonomy" id="481459"/>
    <lineage>
        <taxon>Eukaryota</taxon>
        <taxon>Metazoa</taxon>
        <taxon>Chordata</taxon>
        <taxon>Craniata</taxon>
        <taxon>Vertebrata</taxon>
        <taxon>Euteleostomi</taxon>
        <taxon>Actinopterygii</taxon>
        <taxon>Neopterygii</taxon>
        <taxon>Teleostei</taxon>
        <taxon>Neoteleostei</taxon>
        <taxon>Acanthomorphata</taxon>
        <taxon>Eupercaria</taxon>
        <taxon>Perciformes</taxon>
        <taxon>Cottioidei</taxon>
        <taxon>Gasterosteales</taxon>
        <taxon>Gasterosteidae</taxon>
        <taxon>Gasterosteus</taxon>
    </lineage>
</organism>
<keyword evidence="5" id="KW-0539">Nucleus</keyword>
<feature type="region of interest" description="Disordered" evidence="7">
    <location>
        <begin position="1385"/>
        <end position="1468"/>
    </location>
</feature>
<name>A0AAQ4NXE0_GASAC</name>
<feature type="region of interest" description="Disordered" evidence="7">
    <location>
        <begin position="530"/>
        <end position="556"/>
    </location>
</feature>
<reference evidence="9 10" key="1">
    <citation type="journal article" date="2021" name="G3 (Bethesda)">
        <title>Improved contiguity of the threespine stickleback genome using long-read sequencing.</title>
        <authorList>
            <person name="Nath S."/>
            <person name="Shaw D.E."/>
            <person name="White M.A."/>
        </authorList>
    </citation>
    <scope>NUCLEOTIDE SEQUENCE [LARGE SCALE GENOMIC DNA]</scope>
    <source>
        <strain evidence="9 10">Lake Benthic</strain>
    </source>
</reference>
<feature type="compositionally biased region" description="Basic residues" evidence="7">
    <location>
        <begin position="535"/>
        <end position="545"/>
    </location>
</feature>
<keyword evidence="2" id="KW-1017">Isopeptide bond</keyword>
<evidence type="ECO:0000256" key="7">
    <source>
        <dbReference type="SAM" id="MobiDB-lite"/>
    </source>
</evidence>
<feature type="compositionally biased region" description="Low complexity" evidence="7">
    <location>
        <begin position="1319"/>
        <end position="1341"/>
    </location>
</feature>
<dbReference type="PROSITE" id="PS50006">
    <property type="entry name" value="FHA_DOMAIN"/>
    <property type="match status" value="1"/>
</dbReference>
<feature type="compositionally biased region" description="Polar residues" evidence="7">
    <location>
        <begin position="200"/>
        <end position="209"/>
    </location>
</feature>
<dbReference type="GO" id="GO:0051983">
    <property type="term" value="P:regulation of chromosome segregation"/>
    <property type="evidence" value="ECO:0007669"/>
    <property type="project" value="TreeGrafter"/>
</dbReference>
<dbReference type="Pfam" id="PF00498">
    <property type="entry name" value="FHA"/>
    <property type="match status" value="1"/>
</dbReference>
<feature type="compositionally biased region" description="Low complexity" evidence="7">
    <location>
        <begin position="279"/>
        <end position="288"/>
    </location>
</feature>
<evidence type="ECO:0000256" key="4">
    <source>
        <dbReference type="ARBA" id="ARBA00022843"/>
    </source>
</evidence>
<dbReference type="Proteomes" id="UP000007635">
    <property type="component" value="Chromosome V"/>
</dbReference>
<accession>A0AAQ4NXE0</accession>
<feature type="compositionally biased region" description="Low complexity" evidence="7">
    <location>
        <begin position="433"/>
        <end position="455"/>
    </location>
</feature>
<keyword evidence="10" id="KW-1185">Reference proteome</keyword>
<feature type="compositionally biased region" description="Low complexity" evidence="7">
    <location>
        <begin position="1298"/>
        <end position="1308"/>
    </location>
</feature>
<feature type="region of interest" description="Disordered" evidence="7">
    <location>
        <begin position="689"/>
        <end position="922"/>
    </location>
</feature>
<feature type="compositionally biased region" description="Polar residues" evidence="7">
    <location>
        <begin position="706"/>
        <end position="715"/>
    </location>
</feature>
<feature type="compositionally biased region" description="Basic and acidic residues" evidence="7">
    <location>
        <begin position="867"/>
        <end position="885"/>
    </location>
</feature>
<dbReference type="GO" id="GO:0005694">
    <property type="term" value="C:chromosome"/>
    <property type="evidence" value="ECO:0007669"/>
    <property type="project" value="TreeGrafter"/>
</dbReference>
<dbReference type="Pfam" id="PF15276">
    <property type="entry name" value="PP1_bind"/>
    <property type="match status" value="1"/>
</dbReference>
<reference evidence="9" key="3">
    <citation type="submission" date="2025-09" db="UniProtKB">
        <authorList>
            <consortium name="Ensembl"/>
        </authorList>
    </citation>
    <scope>IDENTIFICATION</scope>
</reference>
<sequence length="1468" mass="156474">MPLHGKIVVIKRSGGDGTEFPLTASCLFGRKPDCDIRIQLPQVSKEHCRIDFNENKEIILTNLSSVNPTRVNGEALQQAERLKHGDVITVIDRSFRFEFPPAPTPKKRSSIGGKTETLKVQNQQVGAAVTTETGEKRTSDVSTDPHLKDGTNHENIQRPLEAPAEADELPQNKTASPFSDLYQMIKQSLDVKTPRKSCATVPQTPTSRLGTPGPASVRRDDGKPVPSTQDKSTAEKDEAAVSSVADETVAEAEIASDGTPKSAKKQRRSFAVPSAETTPAGNAAACEAAPPPKRSRTPPKRFTACEVASPKSPVRRRSKEVKPAEEEEAVTSPKVDRLGKESPEGAGTEQIVKVMTRKRKSDELGGDLPVSQMKRKRVSFGGSLCPELFDKRLPPNSPLQKGAAPRRSLSVSQQRQSLLRRASATGPPQSKNASPKSGKTSPKSKSPSPARGRSPTVQGRFSVSLISTPSPAAEDAAGERGPCVHGAPRVTPRRRSLSRSRSGISRASMKIKNSWAEIVRFGQTKVKPAAPAKKTVAKKTAKKAVAKPQAKDAANGTPARKLCVHVSTGHADSPVTIVVGRAHRQKVPPPAAAAPKLVPNIALLKMDEDLTGISEMLKTPANERRKTCAIGESAGLKTLAGSLCTSVVEPSVLNTPEEPGEMMVSPLTLSSAVKDRSYSSDAVQRLFDTDQEPGLVGDAAEESSEQLKNTTTAATPKQKPELPECLTGVKRMMRTPRQRAEPVEDLRGKILKTPKQKAEQQERLSGVKRMMETPRQEAGPAEDSRGGHPGGLAEVEAPEAADVLAKAPEAADVLAKTPAHVPEPEDSPEIPDEPVKSPPAGKRMAKTPKEKSAPVEDMVGLKRLMKTPREKGDAVEEDFGIERLVKTPGAPLEVSEGPGELRTEPSAHAEASEVVEEAARDCEEDVARELVFALEGPRDDVPSDVADVPQADKEDEVVVDDHLEKCGAAVEQNSSVEAVDEKLSEERPEEDAAAVEVPEVETTASEPDHKESLKTVASPAAEAAEACDEAVVLAPVRARRGKKSDAAAPPAVRQATRGRKAKPQESAADDQPEQVTETSARAVSHQTAPVEEEESAPPQEEAVVKTPRGRKSKPAAVKQSDAAEDASLAAAAPPQKSTEKPTRGRKPKADAVGQSEEAEDVAMETKQQPQPPARAKRGRTAKQEEEEKPESSSVEATKHQEPAKKLKRTRKAEQEHVEVQAVDMDVPEEAEVQVTEQAKPKRGGRRAAEVKEVPLKRGKRGKQAPEEGGATSVGADHQEKNQPEPEAPVMKPSRARGAKPAAPEAVPAKRARRGAAPFAQEPLAEAAVPVPEPAAASVAPAKRGRRAAGKPAAAAKDPSEAAAEDTKTSKRSVKWKAELEVVEIPKATPVKAARGRKSKLGGQVDAESKNLAKDADPTEEKDLSGKAAEAQPAKKSRRAPMVAVVTADEAESAGSGESKTRRGRAAKK</sequence>
<evidence type="ECO:0000256" key="2">
    <source>
        <dbReference type="ARBA" id="ARBA00022499"/>
    </source>
</evidence>
<feature type="compositionally biased region" description="Low complexity" evidence="7">
    <location>
        <begin position="994"/>
        <end position="1005"/>
    </location>
</feature>
<feature type="region of interest" description="Disordered" evidence="7">
    <location>
        <begin position="121"/>
        <end position="153"/>
    </location>
</feature>
<dbReference type="GO" id="GO:0007088">
    <property type="term" value="P:regulation of mitotic nuclear division"/>
    <property type="evidence" value="ECO:0007669"/>
    <property type="project" value="TreeGrafter"/>
</dbReference>
<proteinExistence type="predicted"/>
<evidence type="ECO:0000256" key="6">
    <source>
        <dbReference type="ARBA" id="ARBA00023306"/>
    </source>
</evidence>
<dbReference type="InterPro" id="IPR029334">
    <property type="entry name" value="PP1-bd"/>
</dbReference>
<dbReference type="SUPFAM" id="SSF49879">
    <property type="entry name" value="SMAD/FHA domain"/>
    <property type="match status" value="1"/>
</dbReference>